<dbReference type="GO" id="GO:0005634">
    <property type="term" value="C:nucleus"/>
    <property type="evidence" value="ECO:0007669"/>
    <property type="project" value="UniProtKB-SubCell"/>
</dbReference>
<comment type="caution">
    <text evidence="10">The sequence shown here is derived from an EMBL/GenBank/DDBJ whole genome shotgun (WGS) entry which is preliminary data.</text>
</comment>
<dbReference type="Proteomes" id="UP000826271">
    <property type="component" value="Unassembled WGS sequence"/>
</dbReference>
<proteinExistence type="inferred from homology"/>
<protein>
    <recommendedName>
        <fullName evidence="12">DDE Tnp4 domain-containing protein</fullName>
    </recommendedName>
</protein>
<dbReference type="InterPro" id="IPR027806">
    <property type="entry name" value="HARBI1_dom"/>
</dbReference>
<evidence type="ECO:0000256" key="2">
    <source>
        <dbReference type="ARBA" id="ARBA00004123"/>
    </source>
</evidence>
<comment type="similarity">
    <text evidence="3">Belongs to the HARBI1 family.</text>
</comment>
<evidence type="ECO:0000256" key="5">
    <source>
        <dbReference type="ARBA" id="ARBA00022723"/>
    </source>
</evidence>
<keyword evidence="5" id="KW-0479">Metal-binding</keyword>
<dbReference type="EMBL" id="WHWC01000009">
    <property type="protein sequence ID" value="KAG8376070.1"/>
    <property type="molecule type" value="Genomic_DNA"/>
</dbReference>
<feature type="domain" description="DDE Tnp4" evidence="8">
    <location>
        <begin position="181"/>
        <end position="342"/>
    </location>
</feature>
<evidence type="ECO:0000256" key="3">
    <source>
        <dbReference type="ARBA" id="ARBA00006958"/>
    </source>
</evidence>
<sequence>MDVCTEHQELFVLLQEIISDIKIILMVFNWINRACRQLRHCTPVVAMPTYSLKMKIQKQLEHMHDLVSYNDETCIDNLRMSRNAFGRLCYLLGNVGGLVNTKNVTVSEQVAIFLTVLAHHKKNCIVKHDFKRSGYTISTHFNNVLSALLKLHNLFLVKPTPIEDDTANERWKWFKGCLGALDGTYIPLRVAQKDKPRYRNRKGDVSVNVLAMCDIHMNYVYMLCGWESSAANSRVLKDVITRENSFRVPDGNHYLCDSGYTNGDGFLAPYRGVRYHIQEWNSHRTPPQNAHELFNKVHARARNVIERSFALLKGRWVILRSNSFFPVKVQNRIIMACALLHNFIRIEMPFDPLEAEFPEVDDQISDDHNATFIDQVEPSQQWTNWRESLATNMFDEWRGNSMAASSIRNRGAASNTSTGKISRRCWTPDEEKVLANALKDLLTDSNARNMRFKTWPLYKDWVEIFGKDRATGEGVEVFQDVVQENVNTDQLIKVAKIMKMVVSMYQVLIILNLMMSKACHFPMRTPVAVVARVGTDERLKDISRRIGFEHDASLSRKAVFEALRDLGSSLDMEGMILVSHLIVNNTKNMDLFFSLPNDGPYDIGGEVS</sequence>
<keyword evidence="7" id="KW-0539">Nucleus</keyword>
<dbReference type="InterPro" id="IPR058353">
    <property type="entry name" value="DUF8040"/>
</dbReference>
<evidence type="ECO:0000256" key="4">
    <source>
        <dbReference type="ARBA" id="ARBA00022722"/>
    </source>
</evidence>
<keyword evidence="6" id="KW-0378">Hydrolase</keyword>
<name>A0AAV6X3U3_9LAMI</name>
<dbReference type="InterPro" id="IPR045249">
    <property type="entry name" value="HARBI1-like"/>
</dbReference>
<evidence type="ECO:0000313" key="10">
    <source>
        <dbReference type="EMBL" id="KAG8376070.1"/>
    </source>
</evidence>
<dbReference type="PANTHER" id="PTHR22930">
    <property type="match status" value="1"/>
</dbReference>
<accession>A0AAV6X3U3</accession>
<comment type="subcellular location">
    <subcellularLocation>
        <location evidence="2">Nucleus</location>
    </subcellularLocation>
</comment>
<evidence type="ECO:0000259" key="8">
    <source>
        <dbReference type="Pfam" id="PF13359"/>
    </source>
</evidence>
<evidence type="ECO:0000259" key="9">
    <source>
        <dbReference type="Pfam" id="PF26138"/>
    </source>
</evidence>
<dbReference type="AlphaFoldDB" id="A0AAV6X3U3"/>
<evidence type="ECO:0000313" key="11">
    <source>
        <dbReference type="Proteomes" id="UP000826271"/>
    </source>
</evidence>
<dbReference type="GO" id="GO:0046872">
    <property type="term" value="F:metal ion binding"/>
    <property type="evidence" value="ECO:0007669"/>
    <property type="project" value="UniProtKB-KW"/>
</dbReference>
<comment type="cofactor">
    <cofactor evidence="1">
        <name>a divalent metal cation</name>
        <dbReference type="ChEBI" id="CHEBI:60240"/>
    </cofactor>
</comment>
<dbReference type="GO" id="GO:0004518">
    <property type="term" value="F:nuclease activity"/>
    <property type="evidence" value="ECO:0007669"/>
    <property type="project" value="UniProtKB-KW"/>
</dbReference>
<evidence type="ECO:0000256" key="6">
    <source>
        <dbReference type="ARBA" id="ARBA00022801"/>
    </source>
</evidence>
<gene>
    <name evidence="10" type="ORF">BUALT_Bualt09G0025300</name>
</gene>
<keyword evidence="4" id="KW-0540">Nuclease</keyword>
<evidence type="ECO:0008006" key="12">
    <source>
        <dbReference type="Google" id="ProtNLM"/>
    </source>
</evidence>
<feature type="domain" description="DUF8040" evidence="9">
    <location>
        <begin position="60"/>
        <end position="149"/>
    </location>
</feature>
<keyword evidence="11" id="KW-1185">Reference proteome</keyword>
<reference evidence="10" key="1">
    <citation type="submission" date="2019-10" db="EMBL/GenBank/DDBJ databases">
        <authorList>
            <person name="Zhang R."/>
            <person name="Pan Y."/>
            <person name="Wang J."/>
            <person name="Ma R."/>
            <person name="Yu S."/>
        </authorList>
    </citation>
    <scope>NUCLEOTIDE SEQUENCE</scope>
    <source>
        <strain evidence="10">LA-IB0</strain>
        <tissue evidence="10">Leaf</tissue>
    </source>
</reference>
<dbReference type="GO" id="GO:0016787">
    <property type="term" value="F:hydrolase activity"/>
    <property type="evidence" value="ECO:0007669"/>
    <property type="project" value="UniProtKB-KW"/>
</dbReference>
<organism evidence="10 11">
    <name type="scientific">Buddleja alternifolia</name>
    <dbReference type="NCBI Taxonomy" id="168488"/>
    <lineage>
        <taxon>Eukaryota</taxon>
        <taxon>Viridiplantae</taxon>
        <taxon>Streptophyta</taxon>
        <taxon>Embryophyta</taxon>
        <taxon>Tracheophyta</taxon>
        <taxon>Spermatophyta</taxon>
        <taxon>Magnoliopsida</taxon>
        <taxon>eudicotyledons</taxon>
        <taxon>Gunneridae</taxon>
        <taxon>Pentapetalae</taxon>
        <taxon>asterids</taxon>
        <taxon>lamiids</taxon>
        <taxon>Lamiales</taxon>
        <taxon>Scrophulariaceae</taxon>
        <taxon>Buddlejeae</taxon>
        <taxon>Buddleja</taxon>
    </lineage>
</organism>
<evidence type="ECO:0000256" key="7">
    <source>
        <dbReference type="ARBA" id="ARBA00023242"/>
    </source>
</evidence>
<evidence type="ECO:0000256" key="1">
    <source>
        <dbReference type="ARBA" id="ARBA00001968"/>
    </source>
</evidence>
<dbReference type="Pfam" id="PF13359">
    <property type="entry name" value="DDE_Tnp_4"/>
    <property type="match status" value="1"/>
</dbReference>
<dbReference type="Pfam" id="PF26138">
    <property type="entry name" value="DUF8040"/>
    <property type="match status" value="1"/>
</dbReference>
<dbReference type="PANTHER" id="PTHR22930:SF293">
    <property type="entry name" value="PROTEIN ALP1-LIKE"/>
    <property type="match status" value="1"/>
</dbReference>